<sequence length="263" mass="30488">MKKILLLVIIASMVSCKQSSEEKKTQEKAIEKVVIAKNYPENISKVFEAHGGLDTWNKMQTLVFTMQKPDGDEITTTNLINRKSLIEMPKHTIGYNGEAVWLQSKDTVVYKGNPKFYYNLMFYFYAMPFILSDDGILYEDAAPLVFEGKNYPGIKISYEAGIGESPDDEYILYYDSETYKMSWLAYTVTYFLKEKAKEFHFIKYSNWQTVEGLLLPQKLTWYDYKNNLPTTKRNDLPFVNVKLSLKKTNKEIFEVPAGAKIIE</sequence>
<dbReference type="Pfam" id="PF20113">
    <property type="entry name" value="DUF6503"/>
    <property type="match status" value="1"/>
</dbReference>
<dbReference type="RefSeq" id="WP_346242109.1">
    <property type="nucleotide sequence ID" value="NZ_JAZHYP010000005.1"/>
</dbReference>
<dbReference type="PROSITE" id="PS51257">
    <property type="entry name" value="PROKAR_LIPOPROTEIN"/>
    <property type="match status" value="1"/>
</dbReference>
<organism evidence="1 2">
    <name type="scientific">Mariniflexile soesokkakense</name>
    <dbReference type="NCBI Taxonomy" id="1343160"/>
    <lineage>
        <taxon>Bacteria</taxon>
        <taxon>Pseudomonadati</taxon>
        <taxon>Bacteroidota</taxon>
        <taxon>Flavobacteriia</taxon>
        <taxon>Flavobacteriales</taxon>
        <taxon>Flavobacteriaceae</taxon>
        <taxon>Mariniflexile</taxon>
    </lineage>
</organism>
<gene>
    <name evidence="1" type="ORF">VP395_11250</name>
</gene>
<evidence type="ECO:0000313" key="2">
    <source>
        <dbReference type="Proteomes" id="UP001416393"/>
    </source>
</evidence>
<protein>
    <submittedName>
        <fullName evidence="1">DUF6503 family protein</fullName>
    </submittedName>
</protein>
<name>A0ABV0AD55_9FLAO</name>
<proteinExistence type="predicted"/>
<dbReference type="InterPro" id="IPR045444">
    <property type="entry name" value="DUF6503"/>
</dbReference>
<keyword evidence="2" id="KW-1185">Reference proteome</keyword>
<comment type="caution">
    <text evidence="1">The sequence shown here is derived from an EMBL/GenBank/DDBJ whole genome shotgun (WGS) entry which is preliminary data.</text>
</comment>
<dbReference type="Proteomes" id="UP001416393">
    <property type="component" value="Unassembled WGS sequence"/>
</dbReference>
<reference evidence="1 2" key="1">
    <citation type="submission" date="2024-01" db="EMBL/GenBank/DDBJ databases">
        <title>Mariniflexile litorale sp. nov., isolated from the shallow sediments of the Sea of Japan.</title>
        <authorList>
            <person name="Romanenko L."/>
            <person name="Bystritskaya E."/>
            <person name="Isaeva M."/>
        </authorList>
    </citation>
    <scope>NUCLEOTIDE SEQUENCE [LARGE SCALE GENOMIC DNA]</scope>
    <source>
        <strain evidence="1 2">KCTC 32427</strain>
    </source>
</reference>
<dbReference type="EMBL" id="JAZHYP010000005">
    <property type="protein sequence ID" value="MEN3324304.1"/>
    <property type="molecule type" value="Genomic_DNA"/>
</dbReference>
<accession>A0ABV0AD55</accession>
<evidence type="ECO:0000313" key="1">
    <source>
        <dbReference type="EMBL" id="MEN3324304.1"/>
    </source>
</evidence>